<dbReference type="EMBL" id="JAVDTR010000003">
    <property type="protein sequence ID" value="MDR6722819.1"/>
    <property type="molecule type" value="Genomic_DNA"/>
</dbReference>
<evidence type="ECO:0000313" key="1">
    <source>
        <dbReference type="EMBL" id="MDR6722819.1"/>
    </source>
</evidence>
<comment type="caution">
    <text evidence="1">The sequence shown here is derived from an EMBL/GenBank/DDBJ whole genome shotgun (WGS) entry which is preliminary data.</text>
</comment>
<evidence type="ECO:0000313" key="2">
    <source>
        <dbReference type="Proteomes" id="UP001254832"/>
    </source>
</evidence>
<dbReference type="Proteomes" id="UP001254832">
    <property type="component" value="Unassembled WGS sequence"/>
</dbReference>
<dbReference type="AlphaFoldDB" id="A0AAP5H2B4"/>
<protein>
    <submittedName>
        <fullName evidence="1">Uncharacterized protein</fullName>
    </submittedName>
</protein>
<organism evidence="1 2">
    <name type="scientific">Paenibacillus amylolyticus</name>
    <dbReference type="NCBI Taxonomy" id="1451"/>
    <lineage>
        <taxon>Bacteria</taxon>
        <taxon>Bacillati</taxon>
        <taxon>Bacillota</taxon>
        <taxon>Bacilli</taxon>
        <taxon>Bacillales</taxon>
        <taxon>Paenibacillaceae</taxon>
        <taxon>Paenibacillus</taxon>
    </lineage>
</organism>
<accession>A0AAP5H2B4</accession>
<name>A0AAP5H2B4_PAEAM</name>
<gene>
    <name evidence="1" type="ORF">J2W91_001271</name>
</gene>
<sequence length="59" mass="7108">MLPRVFLITMRYNVFNSLFAHFWVRYEGNIFPFRPFTGLSLVFATFSYKGRMFHHRVSG</sequence>
<proteinExistence type="predicted"/>
<reference evidence="1" key="1">
    <citation type="submission" date="2023-07" db="EMBL/GenBank/DDBJ databases">
        <title>Sorghum-associated microbial communities from plants grown in Nebraska, USA.</title>
        <authorList>
            <person name="Schachtman D."/>
        </authorList>
    </citation>
    <scope>NUCLEOTIDE SEQUENCE</scope>
    <source>
        <strain evidence="1">BE80</strain>
    </source>
</reference>